<dbReference type="EMBL" id="RBKT01000001">
    <property type="protein sequence ID" value="RKR89982.1"/>
    <property type="molecule type" value="Genomic_DNA"/>
</dbReference>
<evidence type="ECO:0000313" key="16">
    <source>
        <dbReference type="Proteomes" id="UP000277671"/>
    </source>
</evidence>
<dbReference type="PROSITE" id="PS00136">
    <property type="entry name" value="SUBTILASE_ASP"/>
    <property type="match status" value="1"/>
</dbReference>
<dbReference type="InterPro" id="IPR003137">
    <property type="entry name" value="PA_domain"/>
</dbReference>
<dbReference type="RefSeq" id="WP_170208649.1">
    <property type="nucleotide sequence ID" value="NZ_RBKT01000001.1"/>
</dbReference>
<comment type="caution">
    <text evidence="15">The sequence shown here is derived from an EMBL/GenBank/DDBJ whole genome shotgun (WGS) entry which is preliminary data.</text>
</comment>
<evidence type="ECO:0000256" key="11">
    <source>
        <dbReference type="SAM" id="MobiDB-lite"/>
    </source>
</evidence>
<dbReference type="SUPFAM" id="SSF52025">
    <property type="entry name" value="PA domain"/>
    <property type="match status" value="1"/>
</dbReference>
<dbReference type="PANTHER" id="PTHR43806">
    <property type="entry name" value="PEPTIDASE S8"/>
    <property type="match status" value="1"/>
</dbReference>
<feature type="active site" description="Charge relay system" evidence="8 9">
    <location>
        <position position="282"/>
    </location>
</feature>
<evidence type="ECO:0000256" key="5">
    <source>
        <dbReference type="ARBA" id="ARBA00022729"/>
    </source>
</evidence>
<dbReference type="InterPro" id="IPR050131">
    <property type="entry name" value="Peptidase_S8_subtilisin-like"/>
</dbReference>
<evidence type="ECO:0000256" key="2">
    <source>
        <dbReference type="ARBA" id="ARBA00022512"/>
    </source>
</evidence>
<dbReference type="InterPro" id="IPR015500">
    <property type="entry name" value="Peptidase_S8_subtilisin-rel"/>
</dbReference>
<dbReference type="PIRSF" id="PIRSF037852">
    <property type="entry name" value="Subtilisin_rel_SAV5721"/>
    <property type="match status" value="1"/>
</dbReference>
<keyword evidence="3" id="KW-0964">Secreted</keyword>
<dbReference type="InterPro" id="IPR023827">
    <property type="entry name" value="Peptidase_S8_Asp-AS"/>
</dbReference>
<feature type="domain" description="Peptidase S8/S53" evidence="13">
    <location>
        <begin position="241"/>
        <end position="495"/>
    </location>
</feature>
<evidence type="ECO:0000256" key="7">
    <source>
        <dbReference type="ARBA" id="ARBA00022825"/>
    </source>
</evidence>
<comment type="similarity">
    <text evidence="1 9 10">Belongs to the peptidase S8 family.</text>
</comment>
<keyword evidence="7 9" id="KW-0720">Serine protease</keyword>
<keyword evidence="16" id="KW-1185">Reference proteome</keyword>
<dbReference type="InterPro" id="IPR046450">
    <property type="entry name" value="PA_dom_sf"/>
</dbReference>
<evidence type="ECO:0000256" key="1">
    <source>
        <dbReference type="ARBA" id="ARBA00011073"/>
    </source>
</evidence>
<keyword evidence="2" id="KW-0134">Cell wall</keyword>
<dbReference type="Gene3D" id="3.50.30.30">
    <property type="match status" value="1"/>
</dbReference>
<feature type="region of interest" description="Disordered" evidence="11">
    <location>
        <begin position="1091"/>
        <end position="1111"/>
    </location>
</feature>
<protein>
    <submittedName>
        <fullName evidence="15">Subtilisin family serine protease</fullName>
    </submittedName>
</protein>
<feature type="active site" description="Charge relay system" evidence="8 9">
    <location>
        <position position="456"/>
    </location>
</feature>
<keyword evidence="4 9" id="KW-0645">Protease</keyword>
<dbReference type="InterPro" id="IPR022398">
    <property type="entry name" value="Peptidase_S8_His-AS"/>
</dbReference>
<dbReference type="InterPro" id="IPR000209">
    <property type="entry name" value="Peptidase_S8/S53_dom"/>
</dbReference>
<reference evidence="15 16" key="1">
    <citation type="submission" date="2018-10" db="EMBL/GenBank/DDBJ databases">
        <title>Sequencing the genomes of 1000 actinobacteria strains.</title>
        <authorList>
            <person name="Klenk H.-P."/>
        </authorList>
    </citation>
    <scope>NUCLEOTIDE SEQUENCE [LARGE SCALE GENOMIC DNA]</scope>
    <source>
        <strain evidence="15 16">DSM 45175</strain>
    </source>
</reference>
<sequence>MSPRSRGIGLTAVISAFLAVAGGSPAMAAAGPAPEPATGTPTPTAFATPPGTHTITLITGDVVTTRESGAQGGTVQVRRPDGGPADARIVEAGDSLYVYPQAALPYVAANTLDKRLFDITSLVADGYDDAHLDRLPLIVTYTDAAQGLRADAAPTGAVRTRTLSSIQGAAVSTERDRAADFWTSVTSNPANHTTAKSTSDAGPSFGAGIDKIWLDGRVHPDLAETTAQIGAPEVWAGGDTGKGVRVAVLDTGIDADHPDLTDQIADSAVFVPDEEIVDRIGHGTHVASTIAGTGAASDGREKGVAPGASLAIGKVLSDQGYGLDSWILAGMEWAVRDADAKIVNMSLGSDQPSDGSDPLSRAVDTLSAETGALFVVAAGNSGAPSAISAPGAADAALTVGAVDGNDELAPFSSQGPRLGDEALKPELTGPGVAVLAAHSQYAPGEEGYYQSMDGTSMATPHVAGAAALLAAAHPGWTGQQLKDALVSTTKATPSYDAYQGGTGRVDVAAAVRAPIVATGTAYAAVPYDRKSGTTNLASAAAPGPVKRPVTYTNTTARPITLDLALDAATAPTGLFALSANRVTVPANGTATVTLTLNTDRATTGAHHTGQIVATGNGTVLARTAIGVGTVTPYHWLTLRLTDRSGKPMAGLVELGRSGNFGPDFVNIGDDGELRLLLQQDVYSALVFANIPGSHGPNSNGLALLGDPDIDLRVDTTVTMDASKVRQIQSTVPRPTGDTYARLDYHRTMGGGHWRSFIEAGVFYDSFWAVPSSDKVTHGDFYLNARWRKEQPVLSVASAKADFDDLVRQSGTTQLPKGKWNLSAVYAGDGGTADYTRLDARGKVVVVRQNDNVSGTDQAAAATAAGAKLMLVVNDHPWREVRDYSVDFFTPTPIEVAQLSMDEGQALIDQIRRGTTKLSVASQPAADYVYDLVQIHHNTIPSELTRRETDRTLARIDVGFPFPAGATRGGEFRFDWPAYSDWGIGVTSNRPLAPVRTDWVSTEGPYQWGQEAYVESGTYQIDTRDSYKPGSSSDERFFTPIERPYLNNNFRPPFRSGDTFNLDIPGAGGDDHVGMTMNASTQTNTLYQGSTQIGQGSGTRVTGIAPSPKSLPYRLNVRTSQDPTAGPYSTTTETDWTFRSKAPAGEEQVVLPLLQLRYSVDTDTAGVAKAKTDLTVAAEHLPGAAECGKIESVSLEVSYDDGAHWQRQSLDRSRDGQWKASLRAPKGAHFASIRATARDTADNSITQTVIRAFALR</sequence>
<gene>
    <name evidence="15" type="ORF">BDK92_4346</name>
</gene>
<evidence type="ECO:0000256" key="4">
    <source>
        <dbReference type="ARBA" id="ARBA00022670"/>
    </source>
</evidence>
<dbReference type="InterPro" id="IPR017296">
    <property type="entry name" value="Peptidase_S8A_SAM-P45"/>
</dbReference>
<dbReference type="InterPro" id="IPR023828">
    <property type="entry name" value="Peptidase_S8_Ser-AS"/>
</dbReference>
<organism evidence="15 16">
    <name type="scientific">Micromonospora pisi</name>
    <dbReference type="NCBI Taxonomy" id="589240"/>
    <lineage>
        <taxon>Bacteria</taxon>
        <taxon>Bacillati</taxon>
        <taxon>Actinomycetota</taxon>
        <taxon>Actinomycetes</taxon>
        <taxon>Micromonosporales</taxon>
        <taxon>Micromonosporaceae</taxon>
        <taxon>Micromonospora</taxon>
    </lineage>
</organism>
<feature type="signal peptide" evidence="12">
    <location>
        <begin position="1"/>
        <end position="28"/>
    </location>
</feature>
<dbReference type="SUPFAM" id="SSF52743">
    <property type="entry name" value="Subtilisin-like"/>
    <property type="match status" value="1"/>
</dbReference>
<dbReference type="Gene3D" id="3.40.50.200">
    <property type="entry name" value="Peptidase S8/S53 domain"/>
    <property type="match status" value="1"/>
</dbReference>
<evidence type="ECO:0000259" key="14">
    <source>
        <dbReference type="Pfam" id="PF02225"/>
    </source>
</evidence>
<name>A0A495JNQ2_9ACTN</name>
<evidence type="ECO:0000313" key="15">
    <source>
        <dbReference type="EMBL" id="RKR89982.1"/>
    </source>
</evidence>
<dbReference type="Proteomes" id="UP000277671">
    <property type="component" value="Unassembled WGS sequence"/>
</dbReference>
<dbReference type="PROSITE" id="PS00137">
    <property type="entry name" value="SUBTILASE_HIS"/>
    <property type="match status" value="1"/>
</dbReference>
<dbReference type="Pfam" id="PF02225">
    <property type="entry name" value="PA"/>
    <property type="match status" value="1"/>
</dbReference>
<evidence type="ECO:0000256" key="10">
    <source>
        <dbReference type="RuleBase" id="RU003355"/>
    </source>
</evidence>
<dbReference type="PANTHER" id="PTHR43806:SF11">
    <property type="entry name" value="CEREVISIN-RELATED"/>
    <property type="match status" value="1"/>
</dbReference>
<feature type="chain" id="PRO_5019728083" evidence="12">
    <location>
        <begin position="29"/>
        <end position="1255"/>
    </location>
</feature>
<dbReference type="InterPro" id="IPR036852">
    <property type="entry name" value="Peptidase_S8/S53_dom_sf"/>
</dbReference>
<evidence type="ECO:0000256" key="8">
    <source>
        <dbReference type="PIRSR" id="PIRSR615500-1"/>
    </source>
</evidence>
<dbReference type="PROSITE" id="PS51892">
    <property type="entry name" value="SUBTILASE"/>
    <property type="match status" value="1"/>
</dbReference>
<evidence type="ECO:0000256" key="12">
    <source>
        <dbReference type="SAM" id="SignalP"/>
    </source>
</evidence>
<feature type="active site" description="Charge relay system" evidence="8 9">
    <location>
        <position position="250"/>
    </location>
</feature>
<dbReference type="Pfam" id="PF00082">
    <property type="entry name" value="Peptidase_S8"/>
    <property type="match status" value="1"/>
</dbReference>
<dbReference type="PROSITE" id="PS00138">
    <property type="entry name" value="SUBTILASE_SER"/>
    <property type="match status" value="1"/>
</dbReference>
<evidence type="ECO:0000256" key="3">
    <source>
        <dbReference type="ARBA" id="ARBA00022525"/>
    </source>
</evidence>
<proteinExistence type="inferred from homology"/>
<accession>A0A495JNQ2</accession>
<dbReference type="GO" id="GO:0006508">
    <property type="term" value="P:proteolysis"/>
    <property type="evidence" value="ECO:0007669"/>
    <property type="project" value="UniProtKB-KW"/>
</dbReference>
<keyword evidence="6 9" id="KW-0378">Hydrolase</keyword>
<dbReference type="PRINTS" id="PR00723">
    <property type="entry name" value="SUBTILISIN"/>
</dbReference>
<evidence type="ECO:0000259" key="13">
    <source>
        <dbReference type="Pfam" id="PF00082"/>
    </source>
</evidence>
<feature type="domain" description="PA" evidence="14">
    <location>
        <begin position="824"/>
        <end position="906"/>
    </location>
</feature>
<evidence type="ECO:0000256" key="6">
    <source>
        <dbReference type="ARBA" id="ARBA00022801"/>
    </source>
</evidence>
<keyword evidence="5 12" id="KW-0732">Signal</keyword>
<evidence type="ECO:0000256" key="9">
    <source>
        <dbReference type="PROSITE-ProRule" id="PRU01240"/>
    </source>
</evidence>
<dbReference type="GO" id="GO:0004252">
    <property type="term" value="F:serine-type endopeptidase activity"/>
    <property type="evidence" value="ECO:0007669"/>
    <property type="project" value="UniProtKB-UniRule"/>
</dbReference>
<dbReference type="AlphaFoldDB" id="A0A495JNQ2"/>